<evidence type="ECO:0000313" key="2">
    <source>
        <dbReference type="EMBL" id="PIZ95194.1"/>
    </source>
</evidence>
<dbReference type="AlphaFoldDB" id="A0A2M7V8P3"/>
<dbReference type="EMBL" id="PFPK01000018">
    <property type="protein sequence ID" value="PIZ95194.1"/>
    <property type="molecule type" value="Genomic_DNA"/>
</dbReference>
<dbReference type="PANTHER" id="PTHR43179">
    <property type="entry name" value="RHAMNOSYLTRANSFERASE WBBL"/>
    <property type="match status" value="1"/>
</dbReference>
<proteinExistence type="predicted"/>
<dbReference type="Proteomes" id="UP000228568">
    <property type="component" value="Unassembled WGS sequence"/>
</dbReference>
<dbReference type="Gene3D" id="3.90.550.10">
    <property type="entry name" value="Spore Coat Polysaccharide Biosynthesis Protein SpsA, Chain A"/>
    <property type="match status" value="1"/>
</dbReference>
<dbReference type="CDD" id="cd04186">
    <property type="entry name" value="GT_2_like_c"/>
    <property type="match status" value="1"/>
</dbReference>
<organism evidence="2 3">
    <name type="scientific">Candidatus Magasanikbacteria bacterium CG_4_10_14_0_2_um_filter_37_12</name>
    <dbReference type="NCBI Taxonomy" id="1974637"/>
    <lineage>
        <taxon>Bacteria</taxon>
        <taxon>Candidatus Magasanikiibacteriota</taxon>
    </lineage>
</organism>
<dbReference type="InterPro" id="IPR029044">
    <property type="entry name" value="Nucleotide-diphossugar_trans"/>
</dbReference>
<evidence type="ECO:0000259" key="1">
    <source>
        <dbReference type="Pfam" id="PF00535"/>
    </source>
</evidence>
<name>A0A2M7V8P3_9BACT</name>
<protein>
    <recommendedName>
        <fullName evidence="1">Glycosyltransferase 2-like domain-containing protein</fullName>
    </recommendedName>
</protein>
<sequence>MDLSVITVTWNNANDIAKQMESVFRGCTHITCEEIISDNGSTDETVKIAKFVGTGRDLPIHIIENKENLGFGVANNKGLALAKGQFILFLNGDMKVEDGTLDIILEWMNKHPDVGIVCPKLVDQYGNFNWEASPRRFPKLWEQLALILKLPHIFPHILDRYHMKDLDIDTEQEVHSVRGSFMLMRREFIDKLGWAFDPRYFIWYEDVDICREAVRFNYKVVYTPIISCVDYVGQSFKKRKTLWKQINFTKSMLTYFKKWEPWYKWMWIALFRPVGIVMAWVNDLFYKKTVNSKQ</sequence>
<dbReference type="SUPFAM" id="SSF53448">
    <property type="entry name" value="Nucleotide-diphospho-sugar transferases"/>
    <property type="match status" value="1"/>
</dbReference>
<dbReference type="Pfam" id="PF00535">
    <property type="entry name" value="Glycos_transf_2"/>
    <property type="match status" value="1"/>
</dbReference>
<dbReference type="InterPro" id="IPR001173">
    <property type="entry name" value="Glyco_trans_2-like"/>
</dbReference>
<comment type="caution">
    <text evidence="2">The sequence shown here is derived from an EMBL/GenBank/DDBJ whole genome shotgun (WGS) entry which is preliminary data.</text>
</comment>
<gene>
    <name evidence="2" type="ORF">COX81_01460</name>
</gene>
<reference evidence="3" key="1">
    <citation type="submission" date="2017-09" db="EMBL/GenBank/DDBJ databases">
        <title>Depth-based differentiation of microbial function through sediment-hosted aquifers and enrichment of novel symbionts in the deep terrestrial subsurface.</title>
        <authorList>
            <person name="Probst A.J."/>
            <person name="Ladd B."/>
            <person name="Jarett J.K."/>
            <person name="Geller-Mcgrath D.E."/>
            <person name="Sieber C.M.K."/>
            <person name="Emerson J.B."/>
            <person name="Anantharaman K."/>
            <person name="Thomas B.C."/>
            <person name="Malmstrom R."/>
            <person name="Stieglmeier M."/>
            <person name="Klingl A."/>
            <person name="Woyke T."/>
            <person name="Ryan C.M."/>
            <person name="Banfield J.F."/>
        </authorList>
    </citation>
    <scope>NUCLEOTIDE SEQUENCE [LARGE SCALE GENOMIC DNA]</scope>
</reference>
<feature type="domain" description="Glycosyltransferase 2-like" evidence="1">
    <location>
        <begin position="4"/>
        <end position="192"/>
    </location>
</feature>
<dbReference type="PANTHER" id="PTHR43179:SF7">
    <property type="entry name" value="RHAMNOSYLTRANSFERASE WBBL"/>
    <property type="match status" value="1"/>
</dbReference>
<evidence type="ECO:0000313" key="3">
    <source>
        <dbReference type="Proteomes" id="UP000228568"/>
    </source>
</evidence>
<accession>A0A2M7V8P3</accession>